<protein>
    <submittedName>
        <fullName evidence="1">Uncharacterized protein</fullName>
    </submittedName>
</protein>
<organism evidence="1 2">
    <name type="scientific">Arachis hypogaea</name>
    <name type="common">Peanut</name>
    <dbReference type="NCBI Taxonomy" id="3818"/>
    <lineage>
        <taxon>Eukaryota</taxon>
        <taxon>Viridiplantae</taxon>
        <taxon>Streptophyta</taxon>
        <taxon>Embryophyta</taxon>
        <taxon>Tracheophyta</taxon>
        <taxon>Spermatophyta</taxon>
        <taxon>Magnoliopsida</taxon>
        <taxon>eudicotyledons</taxon>
        <taxon>Gunneridae</taxon>
        <taxon>Pentapetalae</taxon>
        <taxon>rosids</taxon>
        <taxon>fabids</taxon>
        <taxon>Fabales</taxon>
        <taxon>Fabaceae</taxon>
        <taxon>Papilionoideae</taxon>
        <taxon>50 kb inversion clade</taxon>
        <taxon>dalbergioids sensu lato</taxon>
        <taxon>Dalbergieae</taxon>
        <taxon>Pterocarpus clade</taxon>
        <taxon>Arachis</taxon>
    </lineage>
</organism>
<keyword evidence="2" id="KW-1185">Reference proteome</keyword>
<dbReference type="AlphaFoldDB" id="A0A444Z759"/>
<name>A0A444Z759_ARAHY</name>
<evidence type="ECO:0000313" key="2">
    <source>
        <dbReference type="Proteomes" id="UP000289738"/>
    </source>
</evidence>
<dbReference type="EMBL" id="SDMP01000015">
    <property type="protein sequence ID" value="RYR10000.1"/>
    <property type="molecule type" value="Genomic_DNA"/>
</dbReference>
<gene>
    <name evidence="1" type="ORF">Ahy_B05g078448</name>
</gene>
<accession>A0A444Z759</accession>
<comment type="caution">
    <text evidence="1">The sequence shown here is derived from an EMBL/GenBank/DDBJ whole genome shotgun (WGS) entry which is preliminary data.</text>
</comment>
<evidence type="ECO:0000313" key="1">
    <source>
        <dbReference type="EMBL" id="RYR10000.1"/>
    </source>
</evidence>
<proteinExistence type="predicted"/>
<sequence>MGVQTIINYACSRNLYQEKRAGSKLKSRIVAERSIHKWSHIIGQFGGSNCKNT</sequence>
<dbReference type="Proteomes" id="UP000289738">
    <property type="component" value="Chromosome B05"/>
</dbReference>
<reference evidence="1 2" key="1">
    <citation type="submission" date="2019-01" db="EMBL/GenBank/DDBJ databases">
        <title>Sequencing of cultivated peanut Arachis hypogaea provides insights into genome evolution and oil improvement.</title>
        <authorList>
            <person name="Chen X."/>
        </authorList>
    </citation>
    <scope>NUCLEOTIDE SEQUENCE [LARGE SCALE GENOMIC DNA]</scope>
    <source>
        <strain evidence="2">cv. Fuhuasheng</strain>
        <tissue evidence="1">Leaves</tissue>
    </source>
</reference>